<name>A0A9Q0W205_9ROSI</name>
<evidence type="ECO:0000256" key="1">
    <source>
        <dbReference type="SAM" id="MobiDB-lite"/>
    </source>
</evidence>
<dbReference type="Pfam" id="PF06880">
    <property type="entry name" value="DUF1262"/>
    <property type="match status" value="1"/>
</dbReference>
<comment type="caution">
    <text evidence="2">The sequence shown here is derived from an EMBL/GenBank/DDBJ whole genome shotgun (WGS) entry which is preliminary data.</text>
</comment>
<dbReference type="InterPro" id="IPR010683">
    <property type="entry name" value="DUF1262"/>
</dbReference>
<feature type="region of interest" description="Disordered" evidence="1">
    <location>
        <begin position="180"/>
        <end position="199"/>
    </location>
</feature>
<dbReference type="AlphaFoldDB" id="A0A9Q0W205"/>
<keyword evidence="3" id="KW-1185">Reference proteome</keyword>
<evidence type="ECO:0000313" key="2">
    <source>
        <dbReference type="EMBL" id="KAJ6758748.1"/>
    </source>
</evidence>
<dbReference type="Proteomes" id="UP001151752">
    <property type="component" value="Chromosome 18"/>
</dbReference>
<reference evidence="2" key="2">
    <citation type="journal article" date="2023" name="Int. J. Mol. Sci.">
        <title>De Novo Assembly and Annotation of 11 Diverse Shrub Willow (Salix) Genomes Reveals Novel Gene Organization in Sex-Linked Regions.</title>
        <authorList>
            <person name="Hyden B."/>
            <person name="Feng K."/>
            <person name="Yates T.B."/>
            <person name="Jawdy S."/>
            <person name="Cereghino C."/>
            <person name="Smart L.B."/>
            <person name="Muchero W."/>
        </authorList>
    </citation>
    <scope>NUCLEOTIDE SEQUENCE</scope>
    <source>
        <tissue evidence="2">Shoot tip</tissue>
    </source>
</reference>
<accession>A0A9Q0W205</accession>
<dbReference type="EMBL" id="JAPFFM010000006">
    <property type="protein sequence ID" value="KAJ6758748.1"/>
    <property type="molecule type" value="Genomic_DNA"/>
</dbReference>
<sequence>MYATRPLSVYKRNPSALSSPPPEGSNSGILIIQDEEDDLTCCFCLQNIDYVKVLPFPQNKSLTVTTRRTGNGKNLDDKVIFIPVLNQPLSSNRYYLIECQGKSQNPEMIDRHDFSNSIWSWCCPFMFIKEGKLKDQMSVSRYYGMKLEQRWEQIFASEYNSSDGHSVAVNAVVQRETAAVAGREAAPDRRNTADGGDVV</sequence>
<organism evidence="2 3">
    <name type="scientific">Salix koriyanagi</name>
    <dbReference type="NCBI Taxonomy" id="2511006"/>
    <lineage>
        <taxon>Eukaryota</taxon>
        <taxon>Viridiplantae</taxon>
        <taxon>Streptophyta</taxon>
        <taxon>Embryophyta</taxon>
        <taxon>Tracheophyta</taxon>
        <taxon>Spermatophyta</taxon>
        <taxon>Magnoliopsida</taxon>
        <taxon>eudicotyledons</taxon>
        <taxon>Gunneridae</taxon>
        <taxon>Pentapetalae</taxon>
        <taxon>rosids</taxon>
        <taxon>fabids</taxon>
        <taxon>Malpighiales</taxon>
        <taxon>Salicaceae</taxon>
        <taxon>Saliceae</taxon>
        <taxon>Salix</taxon>
    </lineage>
</organism>
<feature type="region of interest" description="Disordered" evidence="1">
    <location>
        <begin position="1"/>
        <end position="28"/>
    </location>
</feature>
<evidence type="ECO:0000313" key="3">
    <source>
        <dbReference type="Proteomes" id="UP001151752"/>
    </source>
</evidence>
<proteinExistence type="predicted"/>
<dbReference type="PANTHER" id="PTHR31050:SF3">
    <property type="entry name" value="OS08G0412800 PROTEIN"/>
    <property type="match status" value="1"/>
</dbReference>
<protein>
    <submittedName>
        <fullName evidence="2">Uncharacterized protein</fullName>
    </submittedName>
</protein>
<gene>
    <name evidence="2" type="ORF">OIU74_025410</name>
</gene>
<reference evidence="2" key="1">
    <citation type="submission" date="2022-11" db="EMBL/GenBank/DDBJ databases">
        <authorList>
            <person name="Hyden B.L."/>
            <person name="Feng K."/>
            <person name="Yates T."/>
            <person name="Jawdy S."/>
            <person name="Smart L.B."/>
            <person name="Muchero W."/>
        </authorList>
    </citation>
    <scope>NUCLEOTIDE SEQUENCE</scope>
    <source>
        <tissue evidence="2">Shoot tip</tissue>
    </source>
</reference>
<dbReference type="PANTHER" id="PTHR31050">
    <property type="entry name" value="OS08G0413200 PROTEIN"/>
    <property type="match status" value="1"/>
</dbReference>